<reference evidence="7" key="2">
    <citation type="submission" date="2019-07" db="EMBL/GenBank/DDBJ databases">
        <authorList>
            <person name="Seetharam A."/>
            <person name="Woodhouse M."/>
            <person name="Cannon E."/>
        </authorList>
    </citation>
    <scope>NUCLEOTIDE SEQUENCE [LARGE SCALE GENOMIC DNA]</scope>
    <source>
        <strain evidence="7">cv. B73</strain>
    </source>
</reference>
<proteinExistence type="predicted"/>
<keyword evidence="3" id="KW-0862">Zinc</keyword>
<dbReference type="GO" id="GO:0008270">
    <property type="term" value="F:zinc ion binding"/>
    <property type="evidence" value="ECO:0007669"/>
    <property type="project" value="UniProtKB-KW"/>
</dbReference>
<dbReference type="EnsemblPlants" id="Zm00001eb426420_T001">
    <property type="protein sequence ID" value="Zm00001eb426420_P001"/>
    <property type="gene ID" value="Zm00001eb426420"/>
</dbReference>
<evidence type="ECO:0000256" key="5">
    <source>
        <dbReference type="SAM" id="MobiDB-lite"/>
    </source>
</evidence>
<dbReference type="Gramene" id="Zm00001eb426420_T001">
    <property type="protein sequence ID" value="Zm00001eb426420_P001"/>
    <property type="gene ID" value="Zm00001eb426420"/>
</dbReference>
<dbReference type="InterPro" id="IPR051834">
    <property type="entry name" value="RING_finger_E3_ligase"/>
</dbReference>
<accession>A0A804UME8</accession>
<protein>
    <recommendedName>
        <fullName evidence="6">RING-type domain-containing protein</fullName>
    </recommendedName>
</protein>
<organism evidence="7 8">
    <name type="scientific">Zea mays</name>
    <name type="common">Maize</name>
    <dbReference type="NCBI Taxonomy" id="4577"/>
    <lineage>
        <taxon>Eukaryota</taxon>
        <taxon>Viridiplantae</taxon>
        <taxon>Streptophyta</taxon>
        <taxon>Embryophyta</taxon>
        <taxon>Tracheophyta</taxon>
        <taxon>Spermatophyta</taxon>
        <taxon>Magnoliopsida</taxon>
        <taxon>Liliopsida</taxon>
        <taxon>Poales</taxon>
        <taxon>Poaceae</taxon>
        <taxon>PACMAD clade</taxon>
        <taxon>Panicoideae</taxon>
        <taxon>Andropogonodae</taxon>
        <taxon>Andropogoneae</taxon>
        <taxon>Tripsacinae</taxon>
        <taxon>Zea</taxon>
    </lineage>
</organism>
<dbReference type="PROSITE" id="PS50089">
    <property type="entry name" value="ZF_RING_2"/>
    <property type="match status" value="1"/>
</dbReference>
<dbReference type="Proteomes" id="UP000007305">
    <property type="component" value="Chromosome 10"/>
</dbReference>
<dbReference type="SUPFAM" id="SSF57850">
    <property type="entry name" value="RING/U-box"/>
    <property type="match status" value="1"/>
</dbReference>
<feature type="compositionally biased region" description="Low complexity" evidence="5">
    <location>
        <begin position="415"/>
        <end position="427"/>
    </location>
</feature>
<evidence type="ECO:0000256" key="1">
    <source>
        <dbReference type="ARBA" id="ARBA00022723"/>
    </source>
</evidence>
<dbReference type="FunFam" id="3.30.40.10:FF:000594">
    <property type="entry name" value="RING/U-box superfamily protein"/>
    <property type="match status" value="1"/>
</dbReference>
<feature type="compositionally biased region" description="Low complexity" evidence="5">
    <location>
        <begin position="468"/>
        <end position="478"/>
    </location>
</feature>
<dbReference type="Pfam" id="PF13639">
    <property type="entry name" value="zf-RING_2"/>
    <property type="match status" value="1"/>
</dbReference>
<evidence type="ECO:0000256" key="4">
    <source>
        <dbReference type="PROSITE-ProRule" id="PRU00175"/>
    </source>
</evidence>
<dbReference type="PANTHER" id="PTHR45931">
    <property type="entry name" value="SI:CH211-59O9.10"/>
    <property type="match status" value="1"/>
</dbReference>
<keyword evidence="8" id="KW-1185">Reference proteome</keyword>
<dbReference type="AlphaFoldDB" id="A0A804UME8"/>
<dbReference type="PANTHER" id="PTHR45931:SF16">
    <property type="entry name" value="RING_U-BOX SUPERFAMILY PROTEIN"/>
    <property type="match status" value="1"/>
</dbReference>
<evidence type="ECO:0000259" key="6">
    <source>
        <dbReference type="PROSITE" id="PS50089"/>
    </source>
</evidence>
<reference evidence="7" key="3">
    <citation type="submission" date="2021-05" db="UniProtKB">
        <authorList>
            <consortium name="EnsemblPlants"/>
        </authorList>
    </citation>
    <scope>IDENTIFICATION</scope>
    <source>
        <strain evidence="7">cv. B73</strain>
    </source>
</reference>
<name>A0A804UME8_MAIZE</name>
<sequence length="658" mass="71841">MTDMNSDEILEVPDTPDRLQQSKYHVSSSIVGRDGTMAAANPSPQRKFRIRFKNNSVQGSSSQNNGCSILPAALDTDHIFKQAEAAQILELSKDYKAKFSLQKPDSTRISVDSEKRAGKHGFDQSRSISNNISCSVTGGRNPTFQVKDGEVGQQDAGHQSANFLDIGPGFPTIQVGKPGYRLCTRTTDKLKGVTGADVCPGSSSGEVKGDLITNKVIAGPTSPLRVFPRRHVGQKRLVRNGCISPSNIAKTDAKVNEKQEMCSLSEHLDHPHQPDAFDGGDVIDLTENSPIMTRQRSEVNNKLMSGHNMDTRAAKKLRTDRFGRTLVRQSKCHANNSSCSEVSLSGLNNNGKGIDCDILDSDQTGEANLRGVDLSTAGTYLNKNFSDISTEQGWRTTHNHTSKLPISFMGNITSSSGWESGSSTTRSNQNHGSAGGKHSSVSGANIIVPDKIGNKTIMLGRERRKQTSTSSHIGESSSAADEPREAQLESDELLARQLQEQLYNESARFAPTEERGARATRLSSYRNALRAELATANNMISRQRNTAPINLGLRAALARYPGALHIQPNIDLNDYDALLALDENNHQHTGASESQINNLPQSVVQSNSIEDPCSVCLENPSVGDTIRHLPCFHKFHKECIDEWLRRKKLCPVCKFGIN</sequence>
<dbReference type="SMART" id="SM00184">
    <property type="entry name" value="RING"/>
    <property type="match status" value="1"/>
</dbReference>
<evidence type="ECO:0000256" key="2">
    <source>
        <dbReference type="ARBA" id="ARBA00022771"/>
    </source>
</evidence>
<dbReference type="InterPro" id="IPR001841">
    <property type="entry name" value="Znf_RING"/>
</dbReference>
<evidence type="ECO:0000313" key="7">
    <source>
        <dbReference type="EnsemblPlants" id="Zm00001eb426420_P001"/>
    </source>
</evidence>
<dbReference type="Gene3D" id="3.30.40.10">
    <property type="entry name" value="Zinc/RING finger domain, C3HC4 (zinc finger)"/>
    <property type="match status" value="1"/>
</dbReference>
<keyword evidence="2 4" id="KW-0863">Zinc-finger</keyword>
<feature type="region of interest" description="Disordered" evidence="5">
    <location>
        <begin position="415"/>
        <end position="490"/>
    </location>
</feature>
<feature type="domain" description="RING-type" evidence="6">
    <location>
        <begin position="613"/>
        <end position="654"/>
    </location>
</feature>
<evidence type="ECO:0000313" key="8">
    <source>
        <dbReference type="Proteomes" id="UP000007305"/>
    </source>
</evidence>
<keyword evidence="1" id="KW-0479">Metal-binding</keyword>
<evidence type="ECO:0000256" key="3">
    <source>
        <dbReference type="ARBA" id="ARBA00022833"/>
    </source>
</evidence>
<dbReference type="InterPro" id="IPR013083">
    <property type="entry name" value="Znf_RING/FYVE/PHD"/>
</dbReference>
<reference evidence="8" key="1">
    <citation type="journal article" date="2009" name="Science">
        <title>The B73 maize genome: complexity, diversity, and dynamics.</title>
        <authorList>
            <person name="Schnable P.S."/>
            <person name="Ware D."/>
            <person name="Fulton R.S."/>
            <person name="Stein J.C."/>
            <person name="Wei F."/>
            <person name="Pasternak S."/>
            <person name="Liang C."/>
            <person name="Zhang J."/>
            <person name="Fulton L."/>
            <person name="Graves T.A."/>
            <person name="Minx P."/>
            <person name="Reily A.D."/>
            <person name="Courtney L."/>
            <person name="Kruchowski S.S."/>
            <person name="Tomlinson C."/>
            <person name="Strong C."/>
            <person name="Delehaunty K."/>
            <person name="Fronick C."/>
            <person name="Courtney B."/>
            <person name="Rock S.M."/>
            <person name="Belter E."/>
            <person name="Du F."/>
            <person name="Kim K."/>
            <person name="Abbott R.M."/>
            <person name="Cotton M."/>
            <person name="Levy A."/>
            <person name="Marchetto P."/>
            <person name="Ochoa K."/>
            <person name="Jackson S.M."/>
            <person name="Gillam B."/>
            <person name="Chen W."/>
            <person name="Yan L."/>
            <person name="Higginbotham J."/>
            <person name="Cardenas M."/>
            <person name="Waligorski J."/>
            <person name="Applebaum E."/>
            <person name="Phelps L."/>
            <person name="Falcone J."/>
            <person name="Kanchi K."/>
            <person name="Thane T."/>
            <person name="Scimone A."/>
            <person name="Thane N."/>
            <person name="Henke J."/>
            <person name="Wang T."/>
            <person name="Ruppert J."/>
            <person name="Shah N."/>
            <person name="Rotter K."/>
            <person name="Hodges J."/>
            <person name="Ingenthron E."/>
            <person name="Cordes M."/>
            <person name="Kohlberg S."/>
            <person name="Sgro J."/>
            <person name="Delgado B."/>
            <person name="Mead K."/>
            <person name="Chinwalla A."/>
            <person name="Leonard S."/>
            <person name="Crouse K."/>
            <person name="Collura K."/>
            <person name="Kudrna D."/>
            <person name="Currie J."/>
            <person name="He R."/>
            <person name="Angelova A."/>
            <person name="Rajasekar S."/>
            <person name="Mueller T."/>
            <person name="Lomeli R."/>
            <person name="Scara G."/>
            <person name="Ko A."/>
            <person name="Delaney K."/>
            <person name="Wissotski M."/>
            <person name="Lopez G."/>
            <person name="Campos D."/>
            <person name="Braidotti M."/>
            <person name="Ashley E."/>
            <person name="Golser W."/>
            <person name="Kim H."/>
            <person name="Lee S."/>
            <person name="Lin J."/>
            <person name="Dujmic Z."/>
            <person name="Kim W."/>
            <person name="Talag J."/>
            <person name="Zuccolo A."/>
            <person name="Fan C."/>
            <person name="Sebastian A."/>
            <person name="Kramer M."/>
            <person name="Spiegel L."/>
            <person name="Nascimento L."/>
            <person name="Zutavern T."/>
            <person name="Miller B."/>
            <person name="Ambroise C."/>
            <person name="Muller S."/>
            <person name="Spooner W."/>
            <person name="Narechania A."/>
            <person name="Ren L."/>
            <person name="Wei S."/>
            <person name="Kumari S."/>
            <person name="Faga B."/>
            <person name="Levy M.J."/>
            <person name="McMahan L."/>
            <person name="Van Buren P."/>
            <person name="Vaughn M.W."/>
            <person name="Ying K."/>
            <person name="Yeh C.-T."/>
            <person name="Emrich S.J."/>
            <person name="Jia Y."/>
            <person name="Kalyanaraman A."/>
            <person name="Hsia A.-P."/>
            <person name="Barbazuk W.B."/>
            <person name="Baucom R.S."/>
            <person name="Brutnell T.P."/>
            <person name="Carpita N.C."/>
            <person name="Chaparro C."/>
            <person name="Chia J.-M."/>
            <person name="Deragon J.-M."/>
            <person name="Estill J.C."/>
            <person name="Fu Y."/>
            <person name="Jeddeloh J.A."/>
            <person name="Han Y."/>
            <person name="Lee H."/>
            <person name="Li P."/>
            <person name="Lisch D.R."/>
            <person name="Liu S."/>
            <person name="Liu Z."/>
            <person name="Nagel D.H."/>
            <person name="McCann M.C."/>
            <person name="SanMiguel P."/>
            <person name="Myers A.M."/>
            <person name="Nettleton D."/>
            <person name="Nguyen J."/>
            <person name="Penning B.W."/>
            <person name="Ponnala L."/>
            <person name="Schneider K.L."/>
            <person name="Schwartz D.C."/>
            <person name="Sharma A."/>
            <person name="Soderlund C."/>
            <person name="Springer N.M."/>
            <person name="Sun Q."/>
            <person name="Wang H."/>
            <person name="Waterman M."/>
            <person name="Westerman R."/>
            <person name="Wolfgruber T.K."/>
            <person name="Yang L."/>
            <person name="Yu Y."/>
            <person name="Zhang L."/>
            <person name="Zhou S."/>
            <person name="Zhu Q."/>
            <person name="Bennetzen J.L."/>
            <person name="Dawe R.K."/>
            <person name="Jiang J."/>
            <person name="Jiang N."/>
            <person name="Presting G.G."/>
            <person name="Wessler S.R."/>
            <person name="Aluru S."/>
            <person name="Martienssen R.A."/>
            <person name="Clifton S.W."/>
            <person name="McCombie W.R."/>
            <person name="Wing R.A."/>
            <person name="Wilson R.K."/>
        </authorList>
    </citation>
    <scope>NUCLEOTIDE SEQUENCE [LARGE SCALE GENOMIC DNA]</scope>
    <source>
        <strain evidence="8">cv. B73</strain>
    </source>
</reference>